<organism evidence="2 3">
    <name type="scientific">Toxoplasma gondii p89</name>
    <dbReference type="NCBI Taxonomy" id="943119"/>
    <lineage>
        <taxon>Eukaryota</taxon>
        <taxon>Sar</taxon>
        <taxon>Alveolata</taxon>
        <taxon>Apicomplexa</taxon>
        <taxon>Conoidasida</taxon>
        <taxon>Coccidia</taxon>
        <taxon>Eucoccidiorida</taxon>
        <taxon>Eimeriorina</taxon>
        <taxon>Sarcocystidae</taxon>
        <taxon>Toxoplasma</taxon>
    </lineage>
</organism>
<feature type="region of interest" description="Disordered" evidence="1">
    <location>
        <begin position="56"/>
        <end position="78"/>
    </location>
</feature>
<dbReference type="AlphaFoldDB" id="A0A086J9G1"/>
<reference evidence="2 3" key="1">
    <citation type="submission" date="2014-03" db="EMBL/GenBank/DDBJ databases">
        <authorList>
            <person name="Sibley D."/>
            <person name="Venepally P."/>
            <person name="Karamycheva S."/>
            <person name="Hadjithomas M."/>
            <person name="Khan A."/>
            <person name="Brunk B."/>
            <person name="Roos D."/>
            <person name="Caler E."/>
            <person name="Lorenzi H."/>
        </authorList>
    </citation>
    <scope>NUCLEOTIDE SEQUENCE [LARGE SCALE GENOMIC DNA]</scope>
    <source>
        <strain evidence="3">p89</strain>
    </source>
</reference>
<comment type="caution">
    <text evidence="2">The sequence shown here is derived from an EMBL/GenBank/DDBJ whole genome shotgun (WGS) entry which is preliminary data.</text>
</comment>
<sequence length="268" mass="29853">MVGGGHTISSRPHVESLLASEFRGDLKRPELQRRSRRLSVTAVKLFGDCIEMFADNEDPSRPLRPGDSAAGGLPEDHKPAVIPARENKIRAPRKSFKTPGCMGSEFLHKALRSRFITKTQTKKGPNVTDLGGSAKTRPMFRPPVGCSQEVPQTAKPENGRQYHSRLSLISLVWNSGSAAKAPFVASIPRLRAALHRTDRREACAFVQLPLSVQFCEWVSRRARLKCFATQTHTFRSEIISKECRLPLVREPRRLFLSCMSCPARLLAG</sequence>
<gene>
    <name evidence="2" type="ORF">TGP89_300090</name>
</gene>
<dbReference type="VEuPathDB" id="ToxoDB:TGP89_300090"/>
<dbReference type="Proteomes" id="UP000028828">
    <property type="component" value="Unassembled WGS sequence"/>
</dbReference>
<proteinExistence type="predicted"/>
<protein>
    <submittedName>
        <fullName evidence="2">Uncharacterized protein</fullName>
    </submittedName>
</protein>
<evidence type="ECO:0000256" key="1">
    <source>
        <dbReference type="SAM" id="MobiDB-lite"/>
    </source>
</evidence>
<name>A0A086J9G1_TOXGO</name>
<dbReference type="EMBL" id="AEYI02002296">
    <property type="protein sequence ID" value="KFG28779.1"/>
    <property type="molecule type" value="Genomic_DNA"/>
</dbReference>
<feature type="region of interest" description="Disordered" evidence="1">
    <location>
        <begin position="121"/>
        <end position="159"/>
    </location>
</feature>
<evidence type="ECO:0000313" key="3">
    <source>
        <dbReference type="Proteomes" id="UP000028828"/>
    </source>
</evidence>
<accession>A0A086J9G1</accession>
<evidence type="ECO:0000313" key="2">
    <source>
        <dbReference type="EMBL" id="KFG28779.1"/>
    </source>
</evidence>